<dbReference type="InterPro" id="IPR024607">
    <property type="entry name" value="Sulfatase_CS"/>
</dbReference>
<sequence>MNNSELQGNDESGLHCGKDDLTDNFGWFLQVLLACLAFTCLIGCKENFKRYLKQRATDKWSRLLTVFSLFCLSYCQNRSNIIVILTDDQDLTLGGLTPMIKTQSLIGSMGATFTNAFVTTPVCCPSRSSILTGVYLHNHGTVNNSVSGGCSSKSWQVTQEPRSFSVPIHSAGYTTFYAGKYLNQYGKPLVGGAAHVPPGWDWWVGLEGNSVYYNYTLSVNGTPKEFTDQYLTNVILDYGLEFLQSQRNTSTNFFMVLATPACHAPFTPEPKYKDYFSDVQVMKTPNFNISNTTSKHWLLRMSPTPLPGNMLPILDDVYRNRWKTLLTVDDMVETVISKLNNLGILNDTYIVFTSDHGYHVGQFSLPWDKRQPYESDIRVPLLIRGPNISTNKLVTQPVLSIDLAPTLLEMAGLDPPDYMDGVSYLSFLTDERVKVDWERVFLVEYHGEGETNTVDTACPLPRDDTLAQCVLDEMCKCQDSKNNTYTCVRRLSQDEDFIFCQFYDDENFQEAYNLHTDPYQLDNLAQTLDTDNVSWYTSTLSRLKSCSGTSCHVQNMTLHNSRGGAFRFQDIIWFSVLFINYLARIKRWEAINFGEYERRECRSLTFTCSSCLEHVITGWGTGHDSNPPPCIPSALTPRLLSVHTIVLHCVYASYFLILSKPPNVNAWLAQCCLYIAFMVIVKIFITLLIQLDFWDSVRDFILSPITNPRVELAIVMLIIPFIVNILMFWVTDNFLMRHSGRKSHSSDNGLLHKVKYRYRKIRKDKRDDSESEGLLSGDEELLGVDISYFQPMFAISNLLLTVTTSPTVDAL</sequence>
<name>A0A7R9JQZ0_TIMGE</name>
<evidence type="ECO:0000256" key="6">
    <source>
        <dbReference type="SAM" id="Phobius"/>
    </source>
</evidence>
<accession>A0A7R9JQZ0</accession>
<dbReference type="PANTHER" id="PTHR43108">
    <property type="entry name" value="N-ACETYLGLUCOSAMINE-6-SULFATASE FAMILY MEMBER"/>
    <property type="match status" value="1"/>
</dbReference>
<dbReference type="CDD" id="cd16147">
    <property type="entry name" value="G6S"/>
    <property type="match status" value="1"/>
</dbReference>
<dbReference type="InterPro" id="IPR000917">
    <property type="entry name" value="Sulfatase_N"/>
</dbReference>
<feature type="transmembrane region" description="Helical" evidence="6">
    <location>
        <begin position="671"/>
        <end position="693"/>
    </location>
</feature>
<dbReference type="Pfam" id="PF12400">
    <property type="entry name" value="STIMATE"/>
    <property type="match status" value="1"/>
</dbReference>
<evidence type="ECO:0000256" key="1">
    <source>
        <dbReference type="ARBA" id="ARBA00001913"/>
    </source>
</evidence>
<evidence type="ECO:0000259" key="7">
    <source>
        <dbReference type="Pfam" id="PF00884"/>
    </source>
</evidence>
<dbReference type="GO" id="GO:0005539">
    <property type="term" value="F:glycosaminoglycan binding"/>
    <property type="evidence" value="ECO:0007669"/>
    <property type="project" value="TreeGrafter"/>
</dbReference>
<dbReference type="PROSITE" id="PS00523">
    <property type="entry name" value="SULFATASE_1"/>
    <property type="match status" value="1"/>
</dbReference>
<reference evidence="8" key="1">
    <citation type="submission" date="2020-11" db="EMBL/GenBank/DDBJ databases">
        <authorList>
            <person name="Tran Van P."/>
        </authorList>
    </citation>
    <scope>NUCLEOTIDE SEQUENCE</scope>
</reference>
<keyword evidence="4" id="KW-0378">Hydrolase</keyword>
<gene>
    <name evidence="8" type="ORF">TGEB3V08_LOCUS1813</name>
</gene>
<dbReference type="EMBL" id="OE839547">
    <property type="protein sequence ID" value="CAD7587642.1"/>
    <property type="molecule type" value="Genomic_DNA"/>
</dbReference>
<keyword evidence="6" id="KW-1133">Transmembrane helix</keyword>
<feature type="domain" description="Sulfatase N-terminal" evidence="7">
    <location>
        <begin position="79"/>
        <end position="412"/>
    </location>
</feature>
<dbReference type="PANTHER" id="PTHR43108:SF8">
    <property type="entry name" value="SD21168P"/>
    <property type="match status" value="1"/>
</dbReference>
<dbReference type="SUPFAM" id="SSF53649">
    <property type="entry name" value="Alkaline phosphatase-like"/>
    <property type="match status" value="1"/>
</dbReference>
<keyword evidence="6" id="KW-0472">Membrane</keyword>
<dbReference type="GO" id="GO:0008449">
    <property type="term" value="F:N-acetylglucosamine-6-sulfatase activity"/>
    <property type="evidence" value="ECO:0007669"/>
    <property type="project" value="TreeGrafter"/>
</dbReference>
<keyword evidence="3" id="KW-0732">Signal</keyword>
<dbReference type="Pfam" id="PF00884">
    <property type="entry name" value="Sulfatase"/>
    <property type="match status" value="1"/>
</dbReference>
<dbReference type="InterPro" id="IPR017850">
    <property type="entry name" value="Alkaline_phosphatase_core_sf"/>
</dbReference>
<proteinExistence type="inferred from homology"/>
<organism evidence="8">
    <name type="scientific">Timema genevievae</name>
    <name type="common">Walking stick</name>
    <dbReference type="NCBI Taxonomy" id="629358"/>
    <lineage>
        <taxon>Eukaryota</taxon>
        <taxon>Metazoa</taxon>
        <taxon>Ecdysozoa</taxon>
        <taxon>Arthropoda</taxon>
        <taxon>Hexapoda</taxon>
        <taxon>Insecta</taxon>
        <taxon>Pterygota</taxon>
        <taxon>Neoptera</taxon>
        <taxon>Polyneoptera</taxon>
        <taxon>Phasmatodea</taxon>
        <taxon>Timematodea</taxon>
        <taxon>Timematoidea</taxon>
        <taxon>Timematidae</taxon>
        <taxon>Timema</taxon>
    </lineage>
</organism>
<evidence type="ECO:0000256" key="3">
    <source>
        <dbReference type="ARBA" id="ARBA00022729"/>
    </source>
</evidence>
<feature type="transmembrane region" description="Helical" evidence="6">
    <location>
        <begin position="60"/>
        <end position="76"/>
    </location>
</feature>
<feature type="transmembrane region" description="Helical" evidence="6">
    <location>
        <begin position="713"/>
        <end position="735"/>
    </location>
</feature>
<comment type="cofactor">
    <cofactor evidence="1">
        <name>Ca(2+)</name>
        <dbReference type="ChEBI" id="CHEBI:29108"/>
    </cofactor>
</comment>
<dbReference type="InterPro" id="IPR022127">
    <property type="entry name" value="STIMATE/YPL162C"/>
</dbReference>
<keyword evidence="6" id="KW-0812">Transmembrane</keyword>
<evidence type="ECO:0000313" key="8">
    <source>
        <dbReference type="EMBL" id="CAD7587642.1"/>
    </source>
</evidence>
<protein>
    <recommendedName>
        <fullName evidence="7">Sulfatase N-terminal domain-containing protein</fullName>
    </recommendedName>
</protein>
<feature type="transmembrane region" description="Helical" evidence="6">
    <location>
        <begin position="27"/>
        <end position="48"/>
    </location>
</feature>
<evidence type="ECO:0000256" key="5">
    <source>
        <dbReference type="ARBA" id="ARBA00023180"/>
    </source>
</evidence>
<keyword evidence="5" id="KW-0325">Glycoprotein</keyword>
<comment type="similarity">
    <text evidence="2">Belongs to the sulfatase family.</text>
</comment>
<dbReference type="AlphaFoldDB" id="A0A7R9JQZ0"/>
<evidence type="ECO:0000256" key="2">
    <source>
        <dbReference type="ARBA" id="ARBA00008779"/>
    </source>
</evidence>
<evidence type="ECO:0000256" key="4">
    <source>
        <dbReference type="ARBA" id="ARBA00022801"/>
    </source>
</evidence>
<feature type="transmembrane region" description="Helical" evidence="6">
    <location>
        <begin position="639"/>
        <end position="659"/>
    </location>
</feature>
<dbReference type="Gene3D" id="3.40.720.10">
    <property type="entry name" value="Alkaline Phosphatase, subunit A"/>
    <property type="match status" value="1"/>
</dbReference>